<evidence type="ECO:0000313" key="3">
    <source>
        <dbReference type="Proteomes" id="UP000326396"/>
    </source>
</evidence>
<evidence type="ECO:0000313" key="2">
    <source>
        <dbReference type="EMBL" id="KAD2804232.1"/>
    </source>
</evidence>
<keyword evidence="1" id="KW-1133">Transmembrane helix</keyword>
<protein>
    <submittedName>
        <fullName evidence="2">Uncharacterized protein</fullName>
    </submittedName>
</protein>
<keyword evidence="3" id="KW-1185">Reference proteome</keyword>
<evidence type="ECO:0000256" key="1">
    <source>
        <dbReference type="SAM" id="Phobius"/>
    </source>
</evidence>
<comment type="caution">
    <text evidence="2">The sequence shown here is derived from an EMBL/GenBank/DDBJ whole genome shotgun (WGS) entry which is preliminary data.</text>
</comment>
<sequence>MKYLSGATLQKNCSSLSRRSNVDVGLGLGKGLVTGFLLSGLHRCPDLRFLLLIFQVFAYDIGCALGLPGCWLFQLFLGSVMHLSSGYFEKSFQGSGVMRRDLIYLGEVS</sequence>
<dbReference type="Proteomes" id="UP000326396">
    <property type="component" value="Linkage Group LG8"/>
</dbReference>
<dbReference type="AlphaFoldDB" id="A0A5N6LTX4"/>
<keyword evidence="1" id="KW-0472">Membrane</keyword>
<organism evidence="2 3">
    <name type="scientific">Mikania micrantha</name>
    <name type="common">bitter vine</name>
    <dbReference type="NCBI Taxonomy" id="192012"/>
    <lineage>
        <taxon>Eukaryota</taxon>
        <taxon>Viridiplantae</taxon>
        <taxon>Streptophyta</taxon>
        <taxon>Embryophyta</taxon>
        <taxon>Tracheophyta</taxon>
        <taxon>Spermatophyta</taxon>
        <taxon>Magnoliopsida</taxon>
        <taxon>eudicotyledons</taxon>
        <taxon>Gunneridae</taxon>
        <taxon>Pentapetalae</taxon>
        <taxon>asterids</taxon>
        <taxon>campanulids</taxon>
        <taxon>Asterales</taxon>
        <taxon>Asteraceae</taxon>
        <taxon>Asteroideae</taxon>
        <taxon>Heliantheae alliance</taxon>
        <taxon>Eupatorieae</taxon>
        <taxon>Mikania</taxon>
    </lineage>
</organism>
<keyword evidence="1" id="KW-0812">Transmembrane</keyword>
<proteinExistence type="predicted"/>
<feature type="transmembrane region" description="Helical" evidence="1">
    <location>
        <begin position="47"/>
        <end position="73"/>
    </location>
</feature>
<gene>
    <name evidence="2" type="ORF">E3N88_37609</name>
</gene>
<reference evidence="2 3" key="1">
    <citation type="submission" date="2019-05" db="EMBL/GenBank/DDBJ databases">
        <title>Mikania micrantha, genome provides insights into the molecular mechanism of rapid growth.</title>
        <authorList>
            <person name="Liu B."/>
        </authorList>
    </citation>
    <scope>NUCLEOTIDE SEQUENCE [LARGE SCALE GENOMIC DNA]</scope>
    <source>
        <strain evidence="2">NLD-2019</strain>
        <tissue evidence="2">Leaf</tissue>
    </source>
</reference>
<accession>A0A5N6LTX4</accession>
<name>A0A5N6LTX4_9ASTR</name>
<dbReference type="EMBL" id="SZYD01000018">
    <property type="protein sequence ID" value="KAD2804232.1"/>
    <property type="molecule type" value="Genomic_DNA"/>
</dbReference>